<dbReference type="OMA" id="AQEEYWK"/>
<feature type="compositionally biased region" description="Basic and acidic residues" evidence="1">
    <location>
        <begin position="93"/>
        <end position="102"/>
    </location>
</feature>
<evidence type="ECO:0000313" key="4">
    <source>
        <dbReference type="Proteomes" id="UP000243081"/>
    </source>
</evidence>
<dbReference type="OrthoDB" id="4161186at2759"/>
<comment type="caution">
    <text evidence="3">The sequence shown here is derived from an EMBL/GenBank/DDBJ whole genome shotgun (WGS) entry which is preliminary data.</text>
</comment>
<dbReference type="EMBL" id="LUKN01000411">
    <property type="protein sequence ID" value="OAR02970.1"/>
    <property type="molecule type" value="Genomic_DNA"/>
</dbReference>
<feature type="region of interest" description="Disordered" evidence="1">
    <location>
        <begin position="33"/>
        <end position="109"/>
    </location>
</feature>
<keyword evidence="4" id="KW-1185">Reference proteome</keyword>
<organism evidence="3 4">
    <name type="scientific">Cordyceps confragosa</name>
    <name type="common">Lecanicillium lecanii</name>
    <dbReference type="NCBI Taxonomy" id="2714763"/>
    <lineage>
        <taxon>Eukaryota</taxon>
        <taxon>Fungi</taxon>
        <taxon>Dikarya</taxon>
        <taxon>Ascomycota</taxon>
        <taxon>Pezizomycotina</taxon>
        <taxon>Sordariomycetes</taxon>
        <taxon>Hypocreomycetidae</taxon>
        <taxon>Hypocreales</taxon>
        <taxon>Cordycipitaceae</taxon>
        <taxon>Akanthomyces</taxon>
    </lineage>
</organism>
<feature type="compositionally biased region" description="Polar residues" evidence="1">
    <location>
        <begin position="37"/>
        <end position="48"/>
    </location>
</feature>
<dbReference type="Pfam" id="PF20516">
    <property type="entry name" value="PDDEXK_12"/>
    <property type="match status" value="1"/>
</dbReference>
<dbReference type="AlphaFoldDB" id="A0A179IMP2"/>
<evidence type="ECO:0000259" key="2">
    <source>
        <dbReference type="Pfam" id="PF20516"/>
    </source>
</evidence>
<feature type="domain" description="PD-(D/E)XK nuclease-like" evidence="2">
    <location>
        <begin position="161"/>
        <end position="417"/>
    </location>
</feature>
<feature type="compositionally biased region" description="Low complexity" evidence="1">
    <location>
        <begin position="81"/>
        <end position="92"/>
    </location>
</feature>
<gene>
    <name evidence="3" type="ORF">LLEC1_07107</name>
</gene>
<dbReference type="Proteomes" id="UP000243081">
    <property type="component" value="Unassembled WGS sequence"/>
</dbReference>
<protein>
    <recommendedName>
        <fullName evidence="2">PD-(D/E)XK nuclease-like domain-containing protein</fullName>
    </recommendedName>
</protein>
<feature type="compositionally biased region" description="Basic and acidic residues" evidence="1">
    <location>
        <begin position="58"/>
        <end position="72"/>
    </location>
</feature>
<evidence type="ECO:0000313" key="3">
    <source>
        <dbReference type="EMBL" id="OAR02970.1"/>
    </source>
</evidence>
<accession>A0A179IMP2</accession>
<sequence>MQFHDIERWLDITEFRDDSCNNYNVNGRRAIKRQRLNPLSTPPSSHHANGSDDMADASARDGGKRPLDDQTSRPKRHAQAASYPSLSSASSDHSSRHSDRSSSPRKQRRMLQMNPQGLELQNMNDFADRPRPPALRTLLRDIKAFAYGRGVVERAAQAGLAKAAEDDELFDWALEDSGAHLSDHAGLVGRTPGVREVRFLMQAAFECDKKLHPECNWNLDVHREILKMAYRPDDPWTKTLVNAMGSTTASIIPDYGIPMLSKKVDFCIYVDPKNNPSLSSTRFEAAYAYTQSLMPQGILNFTDFAPLDGRFIAVSIETKKPSENFEAAQLQLGVWDRAHWQFLQRLASLLPGADVPKFLPGIIVQGHYWFLVVTTLDGGKTTFWHSLVLGSTADPLGVYQIVRTLEYLGDWARDVHWPWLRAVIEGIGEQGGL</sequence>
<reference evidence="3 4" key="1">
    <citation type="submission" date="2016-03" db="EMBL/GenBank/DDBJ databases">
        <title>Fine-scale spatial genetic structure of a fungal parasite of coffee scale insects.</title>
        <authorList>
            <person name="Jackson D."/>
            <person name="Zemenick K.A."/>
            <person name="Malloure B."/>
            <person name="Quandt C.A."/>
            <person name="James T.Y."/>
        </authorList>
    </citation>
    <scope>NUCLEOTIDE SEQUENCE [LARGE SCALE GENOMIC DNA]</scope>
    <source>
        <strain evidence="3 4">UM487</strain>
    </source>
</reference>
<proteinExistence type="predicted"/>
<name>A0A179IMP2_CORDF</name>
<evidence type="ECO:0000256" key="1">
    <source>
        <dbReference type="SAM" id="MobiDB-lite"/>
    </source>
</evidence>
<dbReference type="InterPro" id="IPR046797">
    <property type="entry name" value="PDDEXK_12"/>
</dbReference>